<dbReference type="InterPro" id="IPR036414">
    <property type="entry name" value="YaeB_N_sf"/>
</dbReference>
<reference evidence="4" key="1">
    <citation type="journal article" date="2021" name="PeerJ">
        <title>Extensive microbial diversity within the chicken gut microbiome revealed by metagenomics and culture.</title>
        <authorList>
            <person name="Gilroy R."/>
            <person name="Ravi A."/>
            <person name="Getino M."/>
            <person name="Pursley I."/>
            <person name="Horton D.L."/>
            <person name="Alikhan N.F."/>
            <person name="Baker D."/>
            <person name="Gharbi K."/>
            <person name="Hall N."/>
            <person name="Watson M."/>
            <person name="Adriaenssens E.M."/>
            <person name="Foster-Nyarko E."/>
            <person name="Jarju S."/>
            <person name="Secka A."/>
            <person name="Antonio M."/>
            <person name="Oren A."/>
            <person name="Chaudhuri R.R."/>
            <person name="La Ragione R."/>
            <person name="Hildebrand F."/>
            <person name="Pallen M.J."/>
        </authorList>
    </citation>
    <scope>NUCLEOTIDE SEQUENCE</scope>
    <source>
        <strain evidence="4">ChiSxjej1B13-11762</strain>
    </source>
</reference>
<evidence type="ECO:0000313" key="5">
    <source>
        <dbReference type="Proteomes" id="UP000824263"/>
    </source>
</evidence>
<feature type="domain" description="TsaA-like" evidence="3">
    <location>
        <begin position="7"/>
        <end position="148"/>
    </location>
</feature>
<dbReference type="Gene3D" id="3.30.2310.10">
    <property type="entry name" value="YaeB-like"/>
    <property type="match status" value="1"/>
</dbReference>
<reference evidence="4" key="2">
    <citation type="submission" date="2021-04" db="EMBL/GenBank/DDBJ databases">
        <authorList>
            <person name="Gilroy R."/>
        </authorList>
    </citation>
    <scope>NUCLEOTIDE SEQUENCE</scope>
    <source>
        <strain evidence="4">ChiSxjej1B13-11762</strain>
    </source>
</reference>
<dbReference type="PANTHER" id="PTHR12818:SF0">
    <property type="entry name" value="TRNA (ADENINE(37)-N6)-METHYLTRANSFERASE"/>
    <property type="match status" value="1"/>
</dbReference>
<evidence type="ECO:0000313" key="4">
    <source>
        <dbReference type="EMBL" id="HIW84256.1"/>
    </source>
</evidence>
<dbReference type="EMBL" id="DXGF01000139">
    <property type="protein sequence ID" value="HIW84256.1"/>
    <property type="molecule type" value="Genomic_DNA"/>
</dbReference>
<comment type="caution">
    <text evidence="4">The sequence shown here is derived from an EMBL/GenBank/DDBJ whole genome shotgun (WGS) entry which is preliminary data.</text>
</comment>
<evidence type="ECO:0000256" key="2">
    <source>
        <dbReference type="ARBA" id="ARBA00033753"/>
    </source>
</evidence>
<dbReference type="InterPro" id="IPR023368">
    <property type="entry name" value="UPF0066_cons_site"/>
</dbReference>
<dbReference type="Gene3D" id="2.40.30.70">
    <property type="entry name" value="YaeB-like"/>
    <property type="match status" value="1"/>
</dbReference>
<dbReference type="InterPro" id="IPR040372">
    <property type="entry name" value="YaeB-like"/>
</dbReference>
<evidence type="ECO:0000259" key="3">
    <source>
        <dbReference type="PROSITE" id="PS51668"/>
    </source>
</evidence>
<dbReference type="InterPro" id="IPR036413">
    <property type="entry name" value="YaeB-like_sf"/>
</dbReference>
<dbReference type="PROSITE" id="PS51668">
    <property type="entry name" value="TSAA_2"/>
    <property type="match status" value="1"/>
</dbReference>
<gene>
    <name evidence="4" type="primary">tsaA</name>
    <name evidence="4" type="ORF">H9873_08035</name>
</gene>
<dbReference type="Pfam" id="PF18389">
    <property type="entry name" value="TrmO_C"/>
    <property type="match status" value="1"/>
</dbReference>
<sequence length="240" mass="27029">MSEELRITAIGHIQSDFPAKFGIPRQSGLAKTRARIVLEGACGNPDVVRGLEQYSHIWLLWGFSETEDAGWSPTVRPPKLGGNLRMGVFATRSPFRPNPIGLSCVRLRQILIREKGVPVLEIEGADLMDGTPIYDIKPYLPYVDCKMEACEGFAGRVKDQKLEVRIPEELRGQIPDGKEESLRQILSLDPRPGYQKDPQRIYGLEYAGMEVHFRVEDGTLMVCQIDFIGKRTRDCEDKGK</sequence>
<evidence type="ECO:0000256" key="1">
    <source>
        <dbReference type="ARBA" id="ARBA00022691"/>
    </source>
</evidence>
<name>A0A9D1UF20_9FIRM</name>
<keyword evidence="1" id="KW-0949">S-adenosyl-L-methionine</keyword>
<dbReference type="CDD" id="cd09281">
    <property type="entry name" value="UPF0066"/>
    <property type="match status" value="1"/>
</dbReference>
<dbReference type="AlphaFoldDB" id="A0A9D1UF20"/>
<dbReference type="PANTHER" id="PTHR12818">
    <property type="entry name" value="TRNA (ADENINE(37)-N6)-METHYLTRANSFERASE"/>
    <property type="match status" value="1"/>
</dbReference>
<dbReference type="InterPro" id="IPR023370">
    <property type="entry name" value="TrmO-like_N"/>
</dbReference>
<dbReference type="SUPFAM" id="SSF118196">
    <property type="entry name" value="YaeB-like"/>
    <property type="match status" value="1"/>
</dbReference>
<dbReference type="NCBIfam" id="TIGR00104">
    <property type="entry name" value="tRNA_TsaA"/>
    <property type="match status" value="1"/>
</dbReference>
<organism evidence="4 5">
    <name type="scientific">Candidatus Dorea gallistercoris</name>
    <dbReference type="NCBI Taxonomy" id="2838542"/>
    <lineage>
        <taxon>Bacteria</taxon>
        <taxon>Bacillati</taxon>
        <taxon>Bacillota</taxon>
        <taxon>Clostridia</taxon>
        <taxon>Lachnospirales</taxon>
        <taxon>Lachnospiraceae</taxon>
        <taxon>Dorea</taxon>
    </lineage>
</organism>
<dbReference type="Proteomes" id="UP000824263">
    <property type="component" value="Unassembled WGS sequence"/>
</dbReference>
<dbReference type="Pfam" id="PF01980">
    <property type="entry name" value="TrmO_N"/>
    <property type="match status" value="1"/>
</dbReference>
<protein>
    <submittedName>
        <fullName evidence="4">tRNA (N6-threonylcarbamoyladenosine(37)-N6)-methyltransferase TrmO</fullName>
    </submittedName>
</protein>
<accession>A0A9D1UF20</accession>
<comment type="similarity">
    <text evidence="2">Belongs to the tRNA methyltransferase O family.</text>
</comment>
<proteinExistence type="inferred from homology"/>
<dbReference type="PROSITE" id="PS01318">
    <property type="entry name" value="TSAA_1"/>
    <property type="match status" value="1"/>
</dbReference>
<dbReference type="InterPro" id="IPR041369">
    <property type="entry name" value="TrmO_C"/>
</dbReference>